<reference evidence="1 2" key="1">
    <citation type="journal article" date="2019" name="Sci. Rep.">
        <title>Orb-weaving spider Araneus ventricosus genome elucidates the spidroin gene catalogue.</title>
        <authorList>
            <person name="Kono N."/>
            <person name="Nakamura H."/>
            <person name="Ohtoshi R."/>
            <person name="Moran D.A.P."/>
            <person name="Shinohara A."/>
            <person name="Yoshida Y."/>
            <person name="Fujiwara M."/>
            <person name="Mori M."/>
            <person name="Tomita M."/>
            <person name="Arakawa K."/>
        </authorList>
    </citation>
    <scope>NUCLEOTIDE SEQUENCE [LARGE SCALE GENOMIC DNA]</scope>
</reference>
<dbReference type="AlphaFoldDB" id="A0A4Y2LCV4"/>
<dbReference type="InterPro" id="IPR036397">
    <property type="entry name" value="RNaseH_sf"/>
</dbReference>
<protein>
    <submittedName>
        <fullName evidence="1">Uncharacterized protein</fullName>
    </submittedName>
</protein>
<evidence type="ECO:0000313" key="2">
    <source>
        <dbReference type="Proteomes" id="UP000499080"/>
    </source>
</evidence>
<gene>
    <name evidence="1" type="ORF">AVEN_226796_1</name>
</gene>
<name>A0A4Y2LCV4_ARAVE</name>
<sequence length="96" mass="10626">MTSAIAIVLLESEDITRMDCPTYCSDLNPMENIGGFAETPFSMIIAVGQRQQLKQIIVQEYPQLLLDNLVLSMEKRLQAIIKVKGSHIPCLGTSVC</sequence>
<dbReference type="Proteomes" id="UP000499080">
    <property type="component" value="Unassembled WGS sequence"/>
</dbReference>
<dbReference type="EMBL" id="BGPR01005696">
    <property type="protein sequence ID" value="GBN12591.1"/>
    <property type="molecule type" value="Genomic_DNA"/>
</dbReference>
<accession>A0A4Y2LCV4</accession>
<dbReference type="OrthoDB" id="5970360at2759"/>
<evidence type="ECO:0000313" key="1">
    <source>
        <dbReference type="EMBL" id="GBN12591.1"/>
    </source>
</evidence>
<dbReference type="Gene3D" id="3.30.420.10">
    <property type="entry name" value="Ribonuclease H-like superfamily/Ribonuclease H"/>
    <property type="match status" value="1"/>
</dbReference>
<keyword evidence="2" id="KW-1185">Reference proteome</keyword>
<proteinExistence type="predicted"/>
<comment type="caution">
    <text evidence="1">The sequence shown here is derived from an EMBL/GenBank/DDBJ whole genome shotgun (WGS) entry which is preliminary data.</text>
</comment>
<organism evidence="1 2">
    <name type="scientific">Araneus ventricosus</name>
    <name type="common">Orbweaver spider</name>
    <name type="synonym">Epeira ventricosa</name>
    <dbReference type="NCBI Taxonomy" id="182803"/>
    <lineage>
        <taxon>Eukaryota</taxon>
        <taxon>Metazoa</taxon>
        <taxon>Ecdysozoa</taxon>
        <taxon>Arthropoda</taxon>
        <taxon>Chelicerata</taxon>
        <taxon>Arachnida</taxon>
        <taxon>Araneae</taxon>
        <taxon>Araneomorphae</taxon>
        <taxon>Entelegynae</taxon>
        <taxon>Araneoidea</taxon>
        <taxon>Araneidae</taxon>
        <taxon>Araneus</taxon>
    </lineage>
</organism>
<dbReference type="GO" id="GO:0003676">
    <property type="term" value="F:nucleic acid binding"/>
    <property type="evidence" value="ECO:0007669"/>
    <property type="project" value="InterPro"/>
</dbReference>